<sequence>MKNTDLEYLSTYFVTDITGTAHVHTSNWFHSSKSHVLIIGANPGQPTLLTPMTDGNEPDHRTIYDLILKEYAFDKAFRKLYESNHLCCGYKHKEFAGNIVSNIKCFKCGKYAPSKRFTSHMDRCMKK</sequence>
<dbReference type="HOGENOM" id="CLU_1972130_0_0_1"/>
<gene>
    <name evidence="1" type="ORF">VCUG_00782</name>
</gene>
<dbReference type="InParanoid" id="L2GX67"/>
<dbReference type="RefSeq" id="XP_008073805.1">
    <property type="nucleotide sequence ID" value="XM_008075614.1"/>
</dbReference>
<accession>L2GX67</accession>
<dbReference type="OrthoDB" id="10336549at2759"/>
<reference evidence="2" key="1">
    <citation type="submission" date="2011-03" db="EMBL/GenBank/DDBJ databases">
        <title>The genome sequence of Vavraia culicis strain floridensis.</title>
        <authorList>
            <consortium name="The Broad Institute Genome Sequencing Platform"/>
            <person name="Cuomo C."/>
            <person name="Becnel J."/>
            <person name="Sanscrainte N."/>
            <person name="Young S.K."/>
            <person name="Zeng Q."/>
            <person name="Gargeya S."/>
            <person name="Fitzgerald M."/>
            <person name="Haas B."/>
            <person name="Abouelleil A."/>
            <person name="Alvarado L."/>
            <person name="Arachchi H.M."/>
            <person name="Berlin A."/>
            <person name="Chapman S.B."/>
            <person name="Gearin G."/>
            <person name="Goldberg J."/>
            <person name="Griggs A."/>
            <person name="Gujja S."/>
            <person name="Hansen M."/>
            <person name="Heiman D."/>
            <person name="Howarth C."/>
            <person name="Larimer J."/>
            <person name="Lui A."/>
            <person name="MacDonald P.J.P."/>
            <person name="McCowen C."/>
            <person name="Montmayeur A."/>
            <person name="Murphy C."/>
            <person name="Neiman D."/>
            <person name="Pearson M."/>
            <person name="Priest M."/>
            <person name="Roberts A."/>
            <person name="Saif S."/>
            <person name="Shea T."/>
            <person name="Sisk P."/>
            <person name="Stolte C."/>
            <person name="Sykes S."/>
            <person name="Wortman J."/>
            <person name="Nusbaum C."/>
            <person name="Birren B."/>
        </authorList>
    </citation>
    <scope>NUCLEOTIDE SEQUENCE [LARGE SCALE GENOMIC DNA]</scope>
    <source>
        <strain evidence="2">floridensis</strain>
    </source>
</reference>
<dbReference type="AlphaFoldDB" id="L2GX67"/>
<evidence type="ECO:0000313" key="2">
    <source>
        <dbReference type="Proteomes" id="UP000011081"/>
    </source>
</evidence>
<dbReference type="GeneID" id="19878667"/>
<proteinExistence type="predicted"/>
<keyword evidence="2" id="KW-1185">Reference proteome</keyword>
<organism evidence="1 2">
    <name type="scientific">Vavraia culicis (isolate floridensis)</name>
    <name type="common">Microsporidian parasite</name>
    <dbReference type="NCBI Taxonomy" id="948595"/>
    <lineage>
        <taxon>Eukaryota</taxon>
        <taxon>Fungi</taxon>
        <taxon>Fungi incertae sedis</taxon>
        <taxon>Microsporidia</taxon>
        <taxon>Pleistophoridae</taxon>
        <taxon>Vavraia</taxon>
    </lineage>
</organism>
<evidence type="ECO:0000313" key="1">
    <source>
        <dbReference type="EMBL" id="ELA47700.1"/>
    </source>
</evidence>
<dbReference type="EMBL" id="GL877413">
    <property type="protein sequence ID" value="ELA47700.1"/>
    <property type="molecule type" value="Genomic_DNA"/>
</dbReference>
<protein>
    <submittedName>
        <fullName evidence="1">Uncharacterized protein</fullName>
    </submittedName>
</protein>
<dbReference type="Proteomes" id="UP000011081">
    <property type="component" value="Unassembled WGS sequence"/>
</dbReference>
<name>L2GX67_VAVCU</name>
<dbReference type="VEuPathDB" id="MicrosporidiaDB:VCUG_00782"/>